<evidence type="ECO:0000313" key="3">
    <source>
        <dbReference type="EMBL" id="EAS07626.2"/>
    </source>
</evidence>
<protein>
    <submittedName>
        <fullName evidence="3">Transmembrane protein, putative</fullName>
    </submittedName>
</protein>
<feature type="region of interest" description="Disordered" evidence="1">
    <location>
        <begin position="684"/>
        <end position="704"/>
    </location>
</feature>
<keyword evidence="2 3" id="KW-0812">Transmembrane</keyword>
<sequence>MKNLFKQLLCIKNYIIGNQLFNFKSSLINNLKNFRNLDFQSNFVLKQDIEADQITLKMREENIFANHSLKLIDRGTRYRTSIRRTYTNQDISDVYISQDIIIKGKEVQYEKVLVSQVGQFFIFISSSAGFMIMIYYLCSQFYESYMYHYNILDTINANFEIPSNLLREDDKRKGEYKIEKDISEIHINIKENKSKAQHEQQLYKIGYFQYCLKYFFISIIGKYKKIQLNEMSKFQYFNQAKAKILQQLTFSQMILQANQQYKIKQLIFNNEQNQIFNTLNKIKLEGDEKRNFQISYVNQADSQFADYKKPIMQNQNKTINSSIENNNFCQKSNFRHLQLSKLNEWKDLFALFIDQKLQDEVNKLSNQFMNKNQKFSKDASLINFVHYEIDKKQIPTNDNSPVKIRQPSYNKRDFNQPRRSLIESPSNFISNNRFSSTIFNMTSKSPTSKQELFKDSSPKSIIKQRRRTNQLQGFQKEQQFINSVNINSPKNINIDFNQHFQQFKQQSIQSPNQLHLKLSKAINTEENQQESTQSKNQSQNQFDINTCQEIQQDKTKANQTNASQLNFQVHEFNQMIQSEKEYINENENQNDIINQDKNQQDANKSIDRRSSTSNVLVDFTTYQQFIINDMIKQQQMQEQIYSKKRSNSLNFHGVSPITKKSTQRNCIQDDQQVDLIISLNCISPQGKKNKHNTSPNRSSDENLHCDKQTIDSHNNQLQLSERIDQKKDNLICIFDESKRSNSPSKNDFKNPIECKKEISNLLLSSQNCSEAEVLEKNKRITFENTQPQYFIHSLNDIQENIIFNNLDETNQDQVVNKNQFLKSYVFSPSIKLQSLYLKSQETEKNSDLGKI</sequence>
<proteinExistence type="predicted"/>
<gene>
    <name evidence="3" type="ORF">TTHERM_00920740</name>
</gene>
<evidence type="ECO:0000256" key="2">
    <source>
        <dbReference type="SAM" id="Phobius"/>
    </source>
</evidence>
<dbReference type="GeneID" id="7840758"/>
<evidence type="ECO:0000313" key="4">
    <source>
        <dbReference type="Proteomes" id="UP000009168"/>
    </source>
</evidence>
<dbReference type="Proteomes" id="UP000009168">
    <property type="component" value="Unassembled WGS sequence"/>
</dbReference>
<organism evidence="3 4">
    <name type="scientific">Tetrahymena thermophila (strain SB210)</name>
    <dbReference type="NCBI Taxonomy" id="312017"/>
    <lineage>
        <taxon>Eukaryota</taxon>
        <taxon>Sar</taxon>
        <taxon>Alveolata</taxon>
        <taxon>Ciliophora</taxon>
        <taxon>Intramacronucleata</taxon>
        <taxon>Oligohymenophorea</taxon>
        <taxon>Hymenostomatida</taxon>
        <taxon>Tetrahymenina</taxon>
        <taxon>Tetrahymenidae</taxon>
        <taxon>Tetrahymena</taxon>
    </lineage>
</organism>
<keyword evidence="4" id="KW-1185">Reference proteome</keyword>
<accession>Q24IJ9</accession>
<dbReference type="EMBL" id="GG662213">
    <property type="protein sequence ID" value="EAS07626.2"/>
    <property type="molecule type" value="Genomic_DNA"/>
</dbReference>
<keyword evidence="2" id="KW-0472">Membrane</keyword>
<name>Q24IJ9_TETTS</name>
<dbReference type="HOGENOM" id="CLU_317508_0_0_1"/>
<dbReference type="RefSeq" id="XP_001027868.2">
    <property type="nucleotide sequence ID" value="XM_001027868.2"/>
</dbReference>
<dbReference type="AlphaFoldDB" id="Q24IJ9"/>
<dbReference type="KEGG" id="tet:TTHERM_00920740"/>
<reference evidence="4" key="1">
    <citation type="journal article" date="2006" name="PLoS Biol.">
        <title>Macronuclear genome sequence of the ciliate Tetrahymena thermophila, a model eukaryote.</title>
        <authorList>
            <person name="Eisen J.A."/>
            <person name="Coyne R.S."/>
            <person name="Wu M."/>
            <person name="Wu D."/>
            <person name="Thiagarajan M."/>
            <person name="Wortman J.R."/>
            <person name="Badger J.H."/>
            <person name="Ren Q."/>
            <person name="Amedeo P."/>
            <person name="Jones K.M."/>
            <person name="Tallon L.J."/>
            <person name="Delcher A.L."/>
            <person name="Salzberg S.L."/>
            <person name="Silva J.C."/>
            <person name="Haas B.J."/>
            <person name="Majoros W.H."/>
            <person name="Farzad M."/>
            <person name="Carlton J.M."/>
            <person name="Smith R.K. Jr."/>
            <person name="Garg J."/>
            <person name="Pearlman R.E."/>
            <person name="Karrer K.M."/>
            <person name="Sun L."/>
            <person name="Manning G."/>
            <person name="Elde N.C."/>
            <person name="Turkewitz A.P."/>
            <person name="Asai D.J."/>
            <person name="Wilkes D.E."/>
            <person name="Wang Y."/>
            <person name="Cai H."/>
            <person name="Collins K."/>
            <person name="Stewart B.A."/>
            <person name="Lee S.R."/>
            <person name="Wilamowska K."/>
            <person name="Weinberg Z."/>
            <person name="Ruzzo W.L."/>
            <person name="Wloga D."/>
            <person name="Gaertig J."/>
            <person name="Frankel J."/>
            <person name="Tsao C.-C."/>
            <person name="Gorovsky M.A."/>
            <person name="Keeling P.J."/>
            <person name="Waller R.F."/>
            <person name="Patron N.J."/>
            <person name="Cherry J.M."/>
            <person name="Stover N.A."/>
            <person name="Krieger C.J."/>
            <person name="del Toro C."/>
            <person name="Ryder H.F."/>
            <person name="Williamson S.C."/>
            <person name="Barbeau R.A."/>
            <person name="Hamilton E.P."/>
            <person name="Orias E."/>
        </authorList>
    </citation>
    <scope>NUCLEOTIDE SEQUENCE [LARGE SCALE GENOMIC DNA]</scope>
    <source>
        <strain evidence="4">SB210</strain>
    </source>
</reference>
<dbReference type="InParanoid" id="Q24IJ9"/>
<evidence type="ECO:0000256" key="1">
    <source>
        <dbReference type="SAM" id="MobiDB-lite"/>
    </source>
</evidence>
<feature type="transmembrane region" description="Helical" evidence="2">
    <location>
        <begin position="112"/>
        <end position="137"/>
    </location>
</feature>
<keyword evidence="2" id="KW-1133">Transmembrane helix</keyword>